<evidence type="ECO:0000313" key="6">
    <source>
        <dbReference type="EMBL" id="NKY04647.1"/>
    </source>
</evidence>
<evidence type="ECO:0000313" key="7">
    <source>
        <dbReference type="Proteomes" id="UP000563898"/>
    </source>
</evidence>
<dbReference type="PROSITE" id="PS50977">
    <property type="entry name" value="HTH_TETR_2"/>
    <property type="match status" value="1"/>
</dbReference>
<dbReference type="InterPro" id="IPR050109">
    <property type="entry name" value="HTH-type_TetR-like_transc_reg"/>
</dbReference>
<dbReference type="Gene3D" id="1.10.357.10">
    <property type="entry name" value="Tetracycline Repressor, domain 2"/>
    <property type="match status" value="1"/>
</dbReference>
<accession>A0A846WU69</accession>
<dbReference type="PANTHER" id="PTHR30055">
    <property type="entry name" value="HTH-TYPE TRANSCRIPTIONAL REGULATOR RUTR"/>
    <property type="match status" value="1"/>
</dbReference>
<dbReference type="SUPFAM" id="SSF46689">
    <property type="entry name" value="Homeodomain-like"/>
    <property type="match status" value="1"/>
</dbReference>
<dbReference type="InterPro" id="IPR001647">
    <property type="entry name" value="HTH_TetR"/>
</dbReference>
<protein>
    <submittedName>
        <fullName evidence="6">TetR/AcrR family transcriptional regulator</fullName>
    </submittedName>
</protein>
<dbReference type="AlphaFoldDB" id="A0A846WU69"/>
<evidence type="ECO:0000256" key="2">
    <source>
        <dbReference type="ARBA" id="ARBA00023125"/>
    </source>
</evidence>
<feature type="DNA-binding region" description="H-T-H motif" evidence="4">
    <location>
        <begin position="27"/>
        <end position="46"/>
    </location>
</feature>
<dbReference type="InterPro" id="IPR036271">
    <property type="entry name" value="Tet_transcr_reg_TetR-rel_C_sf"/>
</dbReference>
<evidence type="ECO:0000256" key="3">
    <source>
        <dbReference type="ARBA" id="ARBA00023163"/>
    </source>
</evidence>
<sequence>MSPSARRDQLIALGLEMVGNRPLEQVSIDAIAEVAGVSRALLFHYFESKQDFHVAIARAQAQEMLDCTAPDDSLGDPLLILGASMSAFVDYVTENRTAYMALIRGSASADPAMRAVTDQTRTVMVERILERAGGLGIESTASVRLAVAGWIAFVEEVTINWLADAPISRAELLTLITTSLPALAVRADG</sequence>
<organism evidence="6 7">
    <name type="scientific">Gordonia polyisoprenivorans</name>
    <dbReference type="NCBI Taxonomy" id="84595"/>
    <lineage>
        <taxon>Bacteria</taxon>
        <taxon>Bacillati</taxon>
        <taxon>Actinomycetota</taxon>
        <taxon>Actinomycetes</taxon>
        <taxon>Mycobacteriales</taxon>
        <taxon>Gordoniaceae</taxon>
        <taxon>Gordonia</taxon>
    </lineage>
</organism>
<evidence type="ECO:0000256" key="1">
    <source>
        <dbReference type="ARBA" id="ARBA00023015"/>
    </source>
</evidence>
<dbReference type="InterPro" id="IPR054129">
    <property type="entry name" value="DesT_TetR_C"/>
</dbReference>
<keyword evidence="3" id="KW-0804">Transcription</keyword>
<dbReference type="Pfam" id="PF21943">
    <property type="entry name" value="TetR_C_46"/>
    <property type="match status" value="1"/>
</dbReference>
<reference evidence="6 7" key="1">
    <citation type="submission" date="2020-04" db="EMBL/GenBank/DDBJ databases">
        <title>MicrobeNet Type strains.</title>
        <authorList>
            <person name="Nicholson A.C."/>
        </authorList>
    </citation>
    <scope>NUCLEOTIDE SEQUENCE [LARGE SCALE GENOMIC DNA]</scope>
    <source>
        <strain evidence="6 7">ATCC BAA-14</strain>
    </source>
</reference>
<dbReference type="PANTHER" id="PTHR30055:SF174">
    <property type="entry name" value="TRANSCRIPTIONAL REGULATORY PROTEIN (PROBABLY TETR-FAMILY)-RELATED"/>
    <property type="match status" value="1"/>
</dbReference>
<feature type="domain" description="HTH tetR-type" evidence="5">
    <location>
        <begin position="4"/>
        <end position="64"/>
    </location>
</feature>
<dbReference type="SUPFAM" id="SSF48498">
    <property type="entry name" value="Tetracyclin repressor-like, C-terminal domain"/>
    <property type="match status" value="1"/>
</dbReference>
<dbReference type="GO" id="GO:0000976">
    <property type="term" value="F:transcription cis-regulatory region binding"/>
    <property type="evidence" value="ECO:0007669"/>
    <property type="project" value="TreeGrafter"/>
</dbReference>
<evidence type="ECO:0000259" key="5">
    <source>
        <dbReference type="PROSITE" id="PS50977"/>
    </source>
</evidence>
<dbReference type="Proteomes" id="UP000563898">
    <property type="component" value="Unassembled WGS sequence"/>
</dbReference>
<keyword evidence="1" id="KW-0805">Transcription regulation</keyword>
<proteinExistence type="predicted"/>
<dbReference type="EMBL" id="JAAXPC010000021">
    <property type="protein sequence ID" value="NKY04647.1"/>
    <property type="molecule type" value="Genomic_DNA"/>
</dbReference>
<dbReference type="RefSeq" id="WP_006368557.1">
    <property type="nucleotide sequence ID" value="NZ_CP073075.1"/>
</dbReference>
<dbReference type="InterPro" id="IPR009057">
    <property type="entry name" value="Homeodomain-like_sf"/>
</dbReference>
<dbReference type="Pfam" id="PF00440">
    <property type="entry name" value="TetR_N"/>
    <property type="match status" value="1"/>
</dbReference>
<dbReference type="GO" id="GO:0003700">
    <property type="term" value="F:DNA-binding transcription factor activity"/>
    <property type="evidence" value="ECO:0007669"/>
    <property type="project" value="TreeGrafter"/>
</dbReference>
<comment type="caution">
    <text evidence="6">The sequence shown here is derived from an EMBL/GenBank/DDBJ whole genome shotgun (WGS) entry which is preliminary data.</text>
</comment>
<keyword evidence="2 4" id="KW-0238">DNA-binding</keyword>
<evidence type="ECO:0000256" key="4">
    <source>
        <dbReference type="PROSITE-ProRule" id="PRU00335"/>
    </source>
</evidence>
<gene>
    <name evidence="6" type="ORF">HGA05_24085</name>
</gene>
<name>A0A846WU69_9ACTN</name>